<dbReference type="InterPro" id="IPR015943">
    <property type="entry name" value="WD40/YVTN_repeat-like_dom_sf"/>
</dbReference>
<dbReference type="SUPFAM" id="SSF50978">
    <property type="entry name" value="WD40 repeat-like"/>
    <property type="match status" value="1"/>
</dbReference>
<dbReference type="GO" id="GO:0042273">
    <property type="term" value="P:ribosomal large subunit biogenesis"/>
    <property type="evidence" value="ECO:0007669"/>
    <property type="project" value="InterPro"/>
</dbReference>
<feature type="repeat" description="WD" evidence="1">
    <location>
        <begin position="139"/>
        <end position="161"/>
    </location>
</feature>
<dbReference type="GO" id="GO:0030687">
    <property type="term" value="C:preribosome, large subunit precursor"/>
    <property type="evidence" value="ECO:0007669"/>
    <property type="project" value="TreeGrafter"/>
</dbReference>
<gene>
    <name evidence="2" type="primary">WDR74</name>
    <name evidence="2" type="ORF">CEXT_444741</name>
</gene>
<proteinExistence type="predicted"/>
<dbReference type="AlphaFoldDB" id="A0AAV4ULI1"/>
<dbReference type="GO" id="GO:0005730">
    <property type="term" value="C:nucleolus"/>
    <property type="evidence" value="ECO:0007669"/>
    <property type="project" value="InterPro"/>
</dbReference>
<dbReference type="InterPro" id="IPR001680">
    <property type="entry name" value="WD40_rpt"/>
</dbReference>
<reference evidence="2 3" key="1">
    <citation type="submission" date="2021-06" db="EMBL/GenBank/DDBJ databases">
        <title>Caerostris extrusa draft genome.</title>
        <authorList>
            <person name="Kono N."/>
            <person name="Arakawa K."/>
        </authorList>
    </citation>
    <scope>NUCLEOTIDE SEQUENCE [LARGE SCALE GENOMIC DNA]</scope>
</reference>
<dbReference type="InterPro" id="IPR036322">
    <property type="entry name" value="WD40_repeat_dom_sf"/>
</dbReference>
<dbReference type="PANTHER" id="PTHR16038:SF4">
    <property type="entry name" value="WD REPEAT-CONTAINING PROTEIN 74"/>
    <property type="match status" value="1"/>
</dbReference>
<keyword evidence="1" id="KW-0853">WD repeat</keyword>
<evidence type="ECO:0000313" key="3">
    <source>
        <dbReference type="Proteomes" id="UP001054945"/>
    </source>
</evidence>
<dbReference type="PROSITE" id="PS50082">
    <property type="entry name" value="WD_REPEATS_2"/>
    <property type="match status" value="1"/>
</dbReference>
<dbReference type="PANTHER" id="PTHR16038">
    <property type="entry name" value="NOP SEVEN ASSOCIATED PROTEIN 1"/>
    <property type="match status" value="1"/>
</dbReference>
<sequence>MKDQHKWHVFVGTEVGLLKGVDIENKTFSNLNSVDALDKEDEITAMCWEDSTEKKIYVGDKNQTVKTYDSETQAFISTRQCQVGEGAIKGLGRCNDHLVTAVESGIVKLWNKEAEKEVEINTGGNLCRMTQNPFADLQVATGGEENDLKVWDLATSQKVFEAKKC</sequence>
<name>A0AAV4ULI1_CAEEX</name>
<dbReference type="Gene3D" id="2.130.10.10">
    <property type="entry name" value="YVTN repeat-like/Quinoprotein amine dehydrogenase"/>
    <property type="match status" value="1"/>
</dbReference>
<protein>
    <submittedName>
        <fullName evidence="2">WD repeat-containing protein 74</fullName>
    </submittedName>
</protein>
<organism evidence="2 3">
    <name type="scientific">Caerostris extrusa</name>
    <name type="common">Bark spider</name>
    <name type="synonym">Caerostris bankana</name>
    <dbReference type="NCBI Taxonomy" id="172846"/>
    <lineage>
        <taxon>Eukaryota</taxon>
        <taxon>Metazoa</taxon>
        <taxon>Ecdysozoa</taxon>
        <taxon>Arthropoda</taxon>
        <taxon>Chelicerata</taxon>
        <taxon>Arachnida</taxon>
        <taxon>Araneae</taxon>
        <taxon>Araneomorphae</taxon>
        <taxon>Entelegynae</taxon>
        <taxon>Araneoidea</taxon>
        <taxon>Araneidae</taxon>
        <taxon>Caerostris</taxon>
    </lineage>
</organism>
<accession>A0AAV4ULI1</accession>
<dbReference type="InterPro" id="IPR037379">
    <property type="entry name" value="WDR74/Nsa1"/>
</dbReference>
<dbReference type="EMBL" id="BPLR01013083">
    <property type="protein sequence ID" value="GIY58629.1"/>
    <property type="molecule type" value="Genomic_DNA"/>
</dbReference>
<keyword evidence="3" id="KW-1185">Reference proteome</keyword>
<dbReference type="Proteomes" id="UP001054945">
    <property type="component" value="Unassembled WGS sequence"/>
</dbReference>
<comment type="caution">
    <text evidence="2">The sequence shown here is derived from an EMBL/GenBank/DDBJ whole genome shotgun (WGS) entry which is preliminary data.</text>
</comment>
<evidence type="ECO:0000256" key="1">
    <source>
        <dbReference type="PROSITE-ProRule" id="PRU00221"/>
    </source>
</evidence>
<evidence type="ECO:0000313" key="2">
    <source>
        <dbReference type="EMBL" id="GIY58629.1"/>
    </source>
</evidence>